<proteinExistence type="predicted"/>
<dbReference type="EMBL" id="BMAW01021753">
    <property type="protein sequence ID" value="GFT74549.1"/>
    <property type="molecule type" value="Genomic_DNA"/>
</dbReference>
<evidence type="ECO:0000256" key="1">
    <source>
        <dbReference type="SAM" id="MobiDB-lite"/>
    </source>
</evidence>
<evidence type="ECO:0000313" key="2">
    <source>
        <dbReference type="EMBL" id="GFT74549.1"/>
    </source>
</evidence>
<comment type="caution">
    <text evidence="2">The sequence shown here is derived from an EMBL/GenBank/DDBJ whole genome shotgun (WGS) entry which is preliminary data.</text>
</comment>
<dbReference type="AlphaFoldDB" id="A0A8X6PJT3"/>
<accession>A0A8X6PJT3</accession>
<reference evidence="2" key="1">
    <citation type="submission" date="2020-08" db="EMBL/GenBank/DDBJ databases">
        <title>Multicomponent nature underlies the extraordinary mechanical properties of spider dragline silk.</title>
        <authorList>
            <person name="Kono N."/>
            <person name="Nakamura H."/>
            <person name="Mori M."/>
            <person name="Yoshida Y."/>
            <person name="Ohtoshi R."/>
            <person name="Malay A.D."/>
            <person name="Moran D.A.P."/>
            <person name="Tomita M."/>
            <person name="Numata K."/>
            <person name="Arakawa K."/>
        </authorList>
    </citation>
    <scope>NUCLEOTIDE SEQUENCE</scope>
</reference>
<evidence type="ECO:0000313" key="3">
    <source>
        <dbReference type="Proteomes" id="UP000887013"/>
    </source>
</evidence>
<dbReference type="Proteomes" id="UP000887013">
    <property type="component" value="Unassembled WGS sequence"/>
</dbReference>
<keyword evidence="3" id="KW-1185">Reference proteome</keyword>
<feature type="region of interest" description="Disordered" evidence="1">
    <location>
        <begin position="1"/>
        <end position="26"/>
    </location>
</feature>
<protein>
    <submittedName>
        <fullName evidence="2">Uncharacterized protein</fullName>
    </submittedName>
</protein>
<sequence length="86" mass="9420">MRVQFPDQEPGTIHANPGITHPGWGHHANEVYAQKASIRHASAPLNGSDDAIRFSIHDGQTNRLVGCGYSVGPIFLQMIQVQFGNR</sequence>
<gene>
    <name evidence="2" type="ORF">NPIL_554121</name>
</gene>
<name>A0A8X6PJT3_NEPPI</name>
<organism evidence="2 3">
    <name type="scientific">Nephila pilipes</name>
    <name type="common">Giant wood spider</name>
    <name type="synonym">Nephila maculata</name>
    <dbReference type="NCBI Taxonomy" id="299642"/>
    <lineage>
        <taxon>Eukaryota</taxon>
        <taxon>Metazoa</taxon>
        <taxon>Ecdysozoa</taxon>
        <taxon>Arthropoda</taxon>
        <taxon>Chelicerata</taxon>
        <taxon>Arachnida</taxon>
        <taxon>Araneae</taxon>
        <taxon>Araneomorphae</taxon>
        <taxon>Entelegynae</taxon>
        <taxon>Araneoidea</taxon>
        <taxon>Nephilidae</taxon>
        <taxon>Nephila</taxon>
    </lineage>
</organism>